<dbReference type="Gene3D" id="3.40.50.300">
    <property type="entry name" value="P-loop containing nucleotide triphosphate hydrolases"/>
    <property type="match status" value="1"/>
</dbReference>
<proteinExistence type="predicted"/>
<evidence type="ECO:0000313" key="3">
    <source>
        <dbReference type="EMBL" id="KAF9526767.1"/>
    </source>
</evidence>
<keyword evidence="1" id="KW-0677">Repeat</keyword>
<dbReference type="Pfam" id="PF24883">
    <property type="entry name" value="NPHP3_N"/>
    <property type="match status" value="1"/>
</dbReference>
<feature type="domain" description="Nephrocystin 3-like N-terminal" evidence="2">
    <location>
        <begin position="16"/>
        <end position="162"/>
    </location>
</feature>
<dbReference type="InterPro" id="IPR027417">
    <property type="entry name" value="P-loop_NTPase"/>
</dbReference>
<dbReference type="Proteomes" id="UP000807306">
    <property type="component" value="Unassembled WGS sequence"/>
</dbReference>
<reference evidence="3" key="1">
    <citation type="submission" date="2020-11" db="EMBL/GenBank/DDBJ databases">
        <authorList>
            <consortium name="DOE Joint Genome Institute"/>
            <person name="Ahrendt S."/>
            <person name="Riley R."/>
            <person name="Andreopoulos W."/>
            <person name="Labutti K."/>
            <person name="Pangilinan J."/>
            <person name="Ruiz-Duenas F.J."/>
            <person name="Barrasa J.M."/>
            <person name="Sanchez-Garcia M."/>
            <person name="Camarero S."/>
            <person name="Miyauchi S."/>
            <person name="Serrano A."/>
            <person name="Linde D."/>
            <person name="Babiker R."/>
            <person name="Drula E."/>
            <person name="Ayuso-Fernandez I."/>
            <person name="Pacheco R."/>
            <person name="Padilla G."/>
            <person name="Ferreira P."/>
            <person name="Barriuso J."/>
            <person name="Kellner H."/>
            <person name="Castanera R."/>
            <person name="Alfaro M."/>
            <person name="Ramirez L."/>
            <person name="Pisabarro A.G."/>
            <person name="Kuo A."/>
            <person name="Tritt A."/>
            <person name="Lipzen A."/>
            <person name="He G."/>
            <person name="Yan M."/>
            <person name="Ng V."/>
            <person name="Cullen D."/>
            <person name="Martin F."/>
            <person name="Rosso M.-N."/>
            <person name="Henrissat B."/>
            <person name="Hibbett D."/>
            <person name="Martinez A.T."/>
            <person name="Grigoriev I.V."/>
        </authorList>
    </citation>
    <scope>NUCLEOTIDE SEQUENCE</scope>
    <source>
        <strain evidence="3">CBS 506.95</strain>
    </source>
</reference>
<evidence type="ECO:0000313" key="4">
    <source>
        <dbReference type="Proteomes" id="UP000807306"/>
    </source>
</evidence>
<protein>
    <recommendedName>
        <fullName evidence="2">Nephrocystin 3-like N-terminal domain-containing protein</fullName>
    </recommendedName>
</protein>
<keyword evidence="4" id="KW-1185">Reference proteome</keyword>
<dbReference type="InterPro" id="IPR056884">
    <property type="entry name" value="NPHP3-like_N"/>
</dbReference>
<name>A0A9P6ED53_9AGAR</name>
<comment type="caution">
    <text evidence="3">The sequence shown here is derived from an EMBL/GenBank/DDBJ whole genome shotgun (WGS) entry which is preliminary data.</text>
</comment>
<organism evidence="3 4">
    <name type="scientific">Crepidotus variabilis</name>
    <dbReference type="NCBI Taxonomy" id="179855"/>
    <lineage>
        <taxon>Eukaryota</taxon>
        <taxon>Fungi</taxon>
        <taxon>Dikarya</taxon>
        <taxon>Basidiomycota</taxon>
        <taxon>Agaricomycotina</taxon>
        <taxon>Agaricomycetes</taxon>
        <taxon>Agaricomycetidae</taxon>
        <taxon>Agaricales</taxon>
        <taxon>Agaricineae</taxon>
        <taxon>Crepidotaceae</taxon>
        <taxon>Crepidotus</taxon>
    </lineage>
</organism>
<sequence length="215" mass="24341">RRDPPQCAPETRNEIHRQIKAWANSLLGKARIFWLFGSAGAGKSAICQAIAEMFKREGLLLGNFFFSRSAASTGRSNGDRLLPTLIHQLQEAIPETRPYIKKAIQKDPLIFQKTRASQMMELYIKPLKKLYVRNFFRRHTLGKRICLVVIDGLDKCQDSDVLNLPCSIIGTMTFHQWTHNNASRTMRLCPLLTPIVPLFDISNNVDGPCTVLCSI</sequence>
<dbReference type="SUPFAM" id="SSF52540">
    <property type="entry name" value="P-loop containing nucleoside triphosphate hydrolases"/>
    <property type="match status" value="1"/>
</dbReference>
<evidence type="ECO:0000259" key="2">
    <source>
        <dbReference type="Pfam" id="PF24883"/>
    </source>
</evidence>
<evidence type="ECO:0000256" key="1">
    <source>
        <dbReference type="ARBA" id="ARBA00022737"/>
    </source>
</evidence>
<feature type="non-terminal residue" evidence="3">
    <location>
        <position position="1"/>
    </location>
</feature>
<accession>A0A9P6ED53</accession>
<dbReference type="OrthoDB" id="3045137at2759"/>
<dbReference type="EMBL" id="MU157868">
    <property type="protein sequence ID" value="KAF9526767.1"/>
    <property type="molecule type" value="Genomic_DNA"/>
</dbReference>
<gene>
    <name evidence="3" type="ORF">CPB83DRAFT_769774</name>
</gene>
<dbReference type="AlphaFoldDB" id="A0A9P6ED53"/>